<reference evidence="2 3" key="1">
    <citation type="journal article" date="2012" name="J. Bacteriol.">
        <title>Complete genome sequence of strain 1860, a crenarchaeon of the genus pyrobaculum able to grow with various electron acceptors.</title>
        <authorList>
            <person name="Mardanov A.V."/>
            <person name="Gumerov V.M."/>
            <person name="Slobodkina G.B."/>
            <person name="Beletsky A.V."/>
            <person name="Bonch-Osmolovskaya E.A."/>
            <person name="Ravin N.V."/>
            <person name="Skryabin K.G."/>
        </authorList>
    </citation>
    <scope>NUCLEOTIDE SEQUENCE [LARGE SCALE GENOMIC DNA]</scope>
    <source>
        <strain evidence="2 3">1860</strain>
    </source>
</reference>
<dbReference type="eggNOG" id="arCOG00503">
    <property type="taxonomic scope" value="Archaea"/>
</dbReference>
<dbReference type="Gene3D" id="3.60.15.10">
    <property type="entry name" value="Ribonuclease Z/Hydroxyacylglutathione hydrolase-like"/>
    <property type="match status" value="1"/>
</dbReference>
<name>G7VFY9_9CREN</name>
<dbReference type="InterPro" id="IPR052926">
    <property type="entry name" value="Metallo-beta-lactamase_dom"/>
</dbReference>
<dbReference type="BioCyc" id="PSP1104324:GJSN-330-MONOMER"/>
<protein>
    <submittedName>
        <fullName evidence="2">Beta-lactamase-like protein</fullName>
    </submittedName>
</protein>
<proteinExistence type="predicted"/>
<keyword evidence="3" id="KW-1185">Reference proteome</keyword>
<dbReference type="Proteomes" id="UP000005867">
    <property type="component" value="Chromosome"/>
</dbReference>
<organism evidence="2 3">
    <name type="scientific">Pyrobaculum ferrireducens</name>
    <dbReference type="NCBI Taxonomy" id="1104324"/>
    <lineage>
        <taxon>Archaea</taxon>
        <taxon>Thermoproteota</taxon>
        <taxon>Thermoprotei</taxon>
        <taxon>Thermoproteales</taxon>
        <taxon>Thermoproteaceae</taxon>
        <taxon>Pyrobaculum</taxon>
    </lineage>
</organism>
<dbReference type="EMBL" id="CP003098">
    <property type="protein sequence ID" value="AET31796.1"/>
    <property type="molecule type" value="Genomic_DNA"/>
</dbReference>
<feature type="domain" description="Metallo-beta-lactamase" evidence="1">
    <location>
        <begin position="33"/>
        <end position="157"/>
    </location>
</feature>
<dbReference type="OrthoDB" id="7773at2157"/>
<dbReference type="HOGENOM" id="CLU_036012_0_0_2"/>
<dbReference type="SUPFAM" id="SSF56281">
    <property type="entry name" value="Metallo-hydrolase/oxidoreductase"/>
    <property type="match status" value="1"/>
</dbReference>
<dbReference type="RefSeq" id="WP_014287624.1">
    <property type="nucleotide sequence ID" value="NC_016645.1"/>
</dbReference>
<dbReference type="PANTHER" id="PTHR13754:SF18">
    <property type="entry name" value="7,8-DIHYDROPTERIN-6-METHYL-4-(BETA-D-RIBOFURANOSYL)-AMINOBENZENE-5'-PHOSPHATE SYNTHASE"/>
    <property type="match status" value="1"/>
</dbReference>
<evidence type="ECO:0000313" key="3">
    <source>
        <dbReference type="Proteomes" id="UP000005867"/>
    </source>
</evidence>
<dbReference type="InterPro" id="IPR036866">
    <property type="entry name" value="RibonucZ/Hydroxyglut_hydro"/>
</dbReference>
<dbReference type="STRING" id="1104324.P186_0341"/>
<dbReference type="GO" id="GO:0016740">
    <property type="term" value="F:transferase activity"/>
    <property type="evidence" value="ECO:0007669"/>
    <property type="project" value="TreeGrafter"/>
</dbReference>
<accession>G7VFY9</accession>
<dbReference type="InterPro" id="IPR001279">
    <property type="entry name" value="Metallo-B-lactamas"/>
</dbReference>
<dbReference type="PANTHER" id="PTHR13754">
    <property type="entry name" value="METALLO-BETA-LACTAMASE SUPERFAMILY PROTEIN"/>
    <property type="match status" value="1"/>
</dbReference>
<gene>
    <name evidence="2" type="ORF">P186_0341</name>
</gene>
<evidence type="ECO:0000313" key="2">
    <source>
        <dbReference type="EMBL" id="AET31796.1"/>
    </source>
</evidence>
<evidence type="ECO:0000259" key="1">
    <source>
        <dbReference type="Pfam" id="PF00753"/>
    </source>
</evidence>
<sequence length="268" mass="28842">MRVAVLVDNYLTNLTTLRLRLLAEWGFAAYLYDYRILYDTGLSGKALLNNMQALGIGPDEPEVLVFSHRHIDHTGGLKALLNARSKPLTIIAHENLFAKAYAKDDMGEVEIGVDFTKDFLESRRAKLILVKGPYKVAEGVWASGEIPRRWGPSHTGAVADPVPDDMALYVKHPRGLVALTGCGHAGVENIVEHGLEVTGAERLYAIIGGLHLIGLPEARIREVAEYLKKRSPGLVVGTHCTGISGIAALQAALPGAARQGGAGLVLDL</sequence>
<dbReference type="KEGG" id="pyr:P186_0341"/>
<dbReference type="AlphaFoldDB" id="G7VFY9"/>
<dbReference type="InterPro" id="IPR041712">
    <property type="entry name" value="DHPS-like_MBL-fold"/>
</dbReference>
<dbReference type="CDD" id="cd07713">
    <property type="entry name" value="DHPS-like_MBL-fold"/>
    <property type="match status" value="1"/>
</dbReference>
<dbReference type="GeneID" id="11594606"/>
<dbReference type="Pfam" id="PF00753">
    <property type="entry name" value="Lactamase_B"/>
    <property type="match status" value="1"/>
</dbReference>